<accession>A0ABS0XR04</accession>
<proteinExistence type="predicted"/>
<comment type="caution">
    <text evidence="2">The sequence shown here is derived from an EMBL/GenBank/DDBJ whole genome shotgun (WGS) entry which is preliminary data.</text>
</comment>
<evidence type="ECO:0000313" key="2">
    <source>
        <dbReference type="EMBL" id="MBJ6122220.1"/>
    </source>
</evidence>
<dbReference type="NCBIfam" id="TIGR02595">
    <property type="entry name" value="PEP_CTERM"/>
    <property type="match status" value="1"/>
</dbReference>
<evidence type="ECO:0000313" key="3">
    <source>
        <dbReference type="Proteomes" id="UP000640426"/>
    </source>
</evidence>
<keyword evidence="3" id="KW-1185">Reference proteome</keyword>
<protein>
    <submittedName>
        <fullName evidence="2">PEP-CTERM sorting domain-containing protein</fullName>
    </submittedName>
</protein>
<name>A0ABS0XR04_9SPHN</name>
<organism evidence="2 3">
    <name type="scientific">Sphingomonas mollis</name>
    <dbReference type="NCBI Taxonomy" id="2795726"/>
    <lineage>
        <taxon>Bacteria</taxon>
        <taxon>Pseudomonadati</taxon>
        <taxon>Pseudomonadota</taxon>
        <taxon>Alphaproteobacteria</taxon>
        <taxon>Sphingomonadales</taxon>
        <taxon>Sphingomonadaceae</taxon>
        <taxon>Sphingomonas</taxon>
    </lineage>
</organism>
<feature type="domain" description="Ice-binding protein C-terminal" evidence="1">
    <location>
        <begin position="205"/>
        <end position="230"/>
    </location>
</feature>
<sequence>MPAQATDFIVNTTSAGTGSPIAANGNVFNYTATTGKETLSVKATAWSLELDGSLKTAQLASFGTNGLGVYQQDERRDGAYHQIDNRNGWEFVVLQFSQDVTLLSGVLNAYQLVDRNYTDNDAYLGWNKLTGAWDQNLTATSLANIGQSIKSINTNGQGASTPNQTFNLASSAVGNIWVIGGSVDGPDGLNDAFKLAQLTVRTVSAVPEPATWAMMLVGFGMVAGAARYRRRKTGAVFA</sequence>
<reference evidence="3" key="1">
    <citation type="submission" date="2020-12" db="EMBL/GenBank/DDBJ databases">
        <title>Hymenobacter sp.</title>
        <authorList>
            <person name="Kim M.K."/>
        </authorList>
    </citation>
    <scope>NUCLEOTIDE SEQUENCE [LARGE SCALE GENOMIC DNA]</scope>
    <source>
        <strain evidence="3">BT553</strain>
    </source>
</reference>
<dbReference type="NCBIfam" id="NF035944">
    <property type="entry name" value="PEPxxWA-CTERM"/>
    <property type="match status" value="1"/>
</dbReference>
<dbReference type="InterPro" id="IPR013424">
    <property type="entry name" value="Ice-binding_C"/>
</dbReference>
<dbReference type="EMBL" id="JAELXS010000005">
    <property type="protein sequence ID" value="MBJ6122220.1"/>
    <property type="molecule type" value="Genomic_DNA"/>
</dbReference>
<dbReference type="Proteomes" id="UP000640426">
    <property type="component" value="Unassembled WGS sequence"/>
</dbReference>
<dbReference type="Pfam" id="PF07589">
    <property type="entry name" value="PEP-CTERM"/>
    <property type="match status" value="1"/>
</dbReference>
<evidence type="ECO:0000259" key="1">
    <source>
        <dbReference type="Pfam" id="PF07589"/>
    </source>
</evidence>
<gene>
    <name evidence="2" type="ORF">JAO74_10500</name>
</gene>